<evidence type="ECO:0000256" key="1">
    <source>
        <dbReference type="ARBA" id="ARBA00008791"/>
    </source>
</evidence>
<evidence type="ECO:0000313" key="3">
    <source>
        <dbReference type="EMBL" id="SDY57310.1"/>
    </source>
</evidence>
<dbReference type="AlphaFoldDB" id="A0A1H3KYZ6"/>
<evidence type="ECO:0000313" key="4">
    <source>
        <dbReference type="Proteomes" id="UP000199079"/>
    </source>
</evidence>
<dbReference type="RefSeq" id="WP_021073191.1">
    <property type="nucleotide sequence ID" value="NZ_FNPC01000006.1"/>
</dbReference>
<dbReference type="InterPro" id="IPR006016">
    <property type="entry name" value="UspA"/>
</dbReference>
<comment type="similarity">
    <text evidence="1">Belongs to the universal stress protein A family.</text>
</comment>
<dbReference type="Gene3D" id="3.40.50.620">
    <property type="entry name" value="HUPs"/>
    <property type="match status" value="1"/>
</dbReference>
<name>A0A1H3KYZ6_9EURY</name>
<dbReference type="GeneID" id="43840160"/>
<evidence type="ECO:0000259" key="2">
    <source>
        <dbReference type="Pfam" id="PF00582"/>
    </source>
</evidence>
<protein>
    <submittedName>
        <fullName evidence="3">Nucleotide-binding universal stress protein, UspA family</fullName>
    </submittedName>
</protein>
<dbReference type="InterPro" id="IPR014729">
    <property type="entry name" value="Rossmann-like_a/b/a_fold"/>
</dbReference>
<dbReference type="PANTHER" id="PTHR46268:SF6">
    <property type="entry name" value="UNIVERSAL STRESS PROTEIN UP12"/>
    <property type="match status" value="1"/>
</dbReference>
<proteinExistence type="inferred from homology"/>
<dbReference type="Pfam" id="PF00582">
    <property type="entry name" value="Usp"/>
    <property type="match status" value="1"/>
</dbReference>
<dbReference type="InterPro" id="IPR006015">
    <property type="entry name" value="Universal_stress_UspA"/>
</dbReference>
<sequence length="141" mass="15564">MYDDILLPVAPDGDTSRAVPHVASLAEHYDARVHVLAVVDTLEEALGDPQLETLTERLETAAHDRVREAETELTDRGIAVDTHVHRGTPHEAIRTAIEDLDIDLVVMPTHSREGLERLLLGSITERTIRQSPVPVVSVPME</sequence>
<dbReference type="Proteomes" id="UP000199079">
    <property type="component" value="Unassembled WGS sequence"/>
</dbReference>
<dbReference type="OrthoDB" id="105697at2157"/>
<accession>A0A1H3KYZ6</accession>
<gene>
    <name evidence="3" type="ORF">SAMN05216564_106220</name>
</gene>
<dbReference type="PRINTS" id="PR01438">
    <property type="entry name" value="UNVRSLSTRESS"/>
</dbReference>
<dbReference type="SUPFAM" id="SSF52402">
    <property type="entry name" value="Adenine nucleotide alpha hydrolases-like"/>
    <property type="match status" value="1"/>
</dbReference>
<dbReference type="EMBL" id="FNPC01000006">
    <property type="protein sequence ID" value="SDY57310.1"/>
    <property type="molecule type" value="Genomic_DNA"/>
</dbReference>
<dbReference type="PANTHER" id="PTHR46268">
    <property type="entry name" value="STRESS RESPONSE PROTEIN NHAX"/>
    <property type="match status" value="1"/>
</dbReference>
<keyword evidence="4" id="KW-1185">Reference proteome</keyword>
<feature type="domain" description="UspA" evidence="2">
    <location>
        <begin position="1"/>
        <end position="139"/>
    </location>
</feature>
<dbReference type="CDD" id="cd00293">
    <property type="entry name" value="USP-like"/>
    <property type="match status" value="1"/>
</dbReference>
<organism evidence="3 4">
    <name type="scientific">Halopenitus persicus</name>
    <dbReference type="NCBI Taxonomy" id="1048396"/>
    <lineage>
        <taxon>Archaea</taxon>
        <taxon>Methanobacteriati</taxon>
        <taxon>Methanobacteriota</taxon>
        <taxon>Stenosarchaea group</taxon>
        <taxon>Halobacteria</taxon>
        <taxon>Halobacteriales</taxon>
        <taxon>Haloferacaceae</taxon>
        <taxon>Halopenitus</taxon>
    </lineage>
</organism>
<reference evidence="4" key="1">
    <citation type="submission" date="2016-10" db="EMBL/GenBank/DDBJ databases">
        <authorList>
            <person name="Varghese N."/>
            <person name="Submissions S."/>
        </authorList>
    </citation>
    <scope>NUCLEOTIDE SEQUENCE [LARGE SCALE GENOMIC DNA]</scope>
    <source>
        <strain evidence="4">DC30,IBRC 10041,KCTC 4046</strain>
    </source>
</reference>